<evidence type="ECO:0000313" key="4">
    <source>
        <dbReference type="EMBL" id="MCH6164179.1"/>
    </source>
</evidence>
<sequence length="890" mass="95356">MLDRLLDAVRRGGSSALVVRGEPGVGKTALLDHMVGRAPGMRMLRAAGVQSEMELAFAGLHQLCAPILESVGRLPDHQRDALRTALGLSGGEAPDRFLVGLATLGLFADAARERPLICVVDDAQWLDRASAQALGFAARRLGSESVAIVFGVREPDETPELTGLPELAVSGLPHDEARTLLGAALPGRVDEEVLDRIVAETRGNPLALLELPRGLTAAELAGGFGLPDGQGLTRRIEESYRQRLSTLPTETRRLLLVAAAEPLGEPMLVWRAAERLGIGVEAMTPATAAGLLQIGAQVRFRHPLVRSAVYRAASPEERRNAHHVLAAVTDPDADPDRRAWHAAQATTEPDDDVATELERSAARASARGGLAAAAAFLERSAGLTQDPVRRAERALAAAQAKHQAGAPDAARLLLSLAMAGPLDKLQHALADQLRAQIAFAVRRGRDAPPLLLSAAKQLEPLDARLARETHLDALSAAWLSGTCVGEAAEAARAAPPAPGHPDATDLLLEGSATRFADGYAAGAPMLKQALRALRSPDLSGAVGLRWGWLACVTARDLWDDESWEVLATRYVGLARDAGALTVLPLALSLRIVVHSFLGELSAAASLTDEVEVISEATGNPVVPYGAVLLAAWQGREAEAMEVMAAATRQLEQRGEEVGLSITGWARALLANSLGRSQDALTAAEQAGDQPAGTDLAPPGVLVELVEAAARSGMRERATAALTRLSEATRASGTEWALGVEARSRALVSEDETAERLYAEAIDRLRRTRVRGELARTHLLYGEWLRRERRRQDAREQLRTAHEMFTTMGMEAFAERAARELQATGQRLSSRTAETSGDMTAQEAQIVRLVREGLSNSEVGARLFLSPRTVEWHLRRIFSKLQITSRKQLLR</sequence>
<name>A0ABS9T6L6_9PSEU</name>
<keyword evidence="2" id="KW-0067">ATP-binding</keyword>
<feature type="domain" description="HTH luxR-type" evidence="3">
    <location>
        <begin position="831"/>
        <end position="890"/>
    </location>
</feature>
<dbReference type="InterPro" id="IPR036388">
    <property type="entry name" value="WH-like_DNA-bd_sf"/>
</dbReference>
<evidence type="ECO:0000256" key="2">
    <source>
        <dbReference type="ARBA" id="ARBA00022840"/>
    </source>
</evidence>
<dbReference type="Proteomes" id="UP001299970">
    <property type="component" value="Unassembled WGS sequence"/>
</dbReference>
<dbReference type="PROSITE" id="PS00622">
    <property type="entry name" value="HTH_LUXR_1"/>
    <property type="match status" value="1"/>
</dbReference>
<dbReference type="SUPFAM" id="SSF46894">
    <property type="entry name" value="C-terminal effector domain of the bipartite response regulators"/>
    <property type="match status" value="1"/>
</dbReference>
<reference evidence="4 5" key="1">
    <citation type="submission" date="2022-03" db="EMBL/GenBank/DDBJ databases">
        <title>Pseudonocardia alaer sp. nov., a novel actinomycete isolated from reed forest soil.</title>
        <authorList>
            <person name="Wang L."/>
        </authorList>
    </citation>
    <scope>NUCLEOTIDE SEQUENCE [LARGE SCALE GENOMIC DNA]</scope>
    <source>
        <strain evidence="4 5">Y-16303</strain>
    </source>
</reference>
<dbReference type="SMART" id="SM00421">
    <property type="entry name" value="HTH_LUXR"/>
    <property type="match status" value="1"/>
</dbReference>
<dbReference type="EMBL" id="JAKXMK010000001">
    <property type="protein sequence ID" value="MCH6164179.1"/>
    <property type="molecule type" value="Genomic_DNA"/>
</dbReference>
<dbReference type="InterPro" id="IPR016032">
    <property type="entry name" value="Sig_transdc_resp-reg_C-effctor"/>
</dbReference>
<dbReference type="PANTHER" id="PTHR16305:SF35">
    <property type="entry name" value="TRANSCRIPTIONAL ACTIVATOR DOMAIN"/>
    <property type="match status" value="1"/>
</dbReference>
<evidence type="ECO:0000259" key="3">
    <source>
        <dbReference type="PROSITE" id="PS50043"/>
    </source>
</evidence>
<comment type="caution">
    <text evidence="4">The sequence shown here is derived from an EMBL/GenBank/DDBJ whole genome shotgun (WGS) entry which is preliminary data.</text>
</comment>
<accession>A0ABS9T6L6</accession>
<dbReference type="CDD" id="cd06170">
    <property type="entry name" value="LuxR_C_like"/>
    <property type="match status" value="1"/>
</dbReference>
<dbReference type="InterPro" id="IPR000792">
    <property type="entry name" value="Tscrpt_reg_LuxR_C"/>
</dbReference>
<dbReference type="RefSeq" id="WP_241034210.1">
    <property type="nucleotide sequence ID" value="NZ_BAAAJF010000034.1"/>
</dbReference>
<dbReference type="PANTHER" id="PTHR16305">
    <property type="entry name" value="TESTICULAR SOLUBLE ADENYLYL CYCLASE"/>
    <property type="match status" value="1"/>
</dbReference>
<dbReference type="PROSITE" id="PS50043">
    <property type="entry name" value="HTH_LUXR_2"/>
    <property type="match status" value="1"/>
</dbReference>
<dbReference type="Gene3D" id="1.10.10.10">
    <property type="entry name" value="Winged helix-like DNA-binding domain superfamily/Winged helix DNA-binding domain"/>
    <property type="match status" value="1"/>
</dbReference>
<dbReference type="Pfam" id="PF13191">
    <property type="entry name" value="AAA_16"/>
    <property type="match status" value="1"/>
</dbReference>
<gene>
    <name evidence="4" type="ORF">MMF94_00680</name>
</gene>
<organism evidence="4 5">
    <name type="scientific">Pseudonocardia alaniniphila</name>
    <dbReference type="NCBI Taxonomy" id="75291"/>
    <lineage>
        <taxon>Bacteria</taxon>
        <taxon>Bacillati</taxon>
        <taxon>Actinomycetota</taxon>
        <taxon>Actinomycetes</taxon>
        <taxon>Pseudonocardiales</taxon>
        <taxon>Pseudonocardiaceae</taxon>
        <taxon>Pseudonocardia</taxon>
    </lineage>
</organism>
<keyword evidence="5" id="KW-1185">Reference proteome</keyword>
<evidence type="ECO:0000256" key="1">
    <source>
        <dbReference type="ARBA" id="ARBA00022741"/>
    </source>
</evidence>
<protein>
    <submittedName>
        <fullName evidence="4">AAA family ATPase</fullName>
    </submittedName>
</protein>
<dbReference type="InterPro" id="IPR041664">
    <property type="entry name" value="AAA_16"/>
</dbReference>
<proteinExistence type="predicted"/>
<dbReference type="Pfam" id="PF00196">
    <property type="entry name" value="GerE"/>
    <property type="match status" value="1"/>
</dbReference>
<keyword evidence="1" id="KW-0547">Nucleotide-binding</keyword>
<evidence type="ECO:0000313" key="5">
    <source>
        <dbReference type="Proteomes" id="UP001299970"/>
    </source>
</evidence>
<dbReference type="PRINTS" id="PR00038">
    <property type="entry name" value="HTHLUXR"/>
</dbReference>
<dbReference type="SUPFAM" id="SSF52540">
    <property type="entry name" value="P-loop containing nucleoside triphosphate hydrolases"/>
    <property type="match status" value="1"/>
</dbReference>
<dbReference type="InterPro" id="IPR027417">
    <property type="entry name" value="P-loop_NTPase"/>
</dbReference>